<organism evidence="1 2">
    <name type="scientific">Candidatus Desulfatibia vada</name>
    <dbReference type="NCBI Taxonomy" id="2841696"/>
    <lineage>
        <taxon>Bacteria</taxon>
        <taxon>Pseudomonadati</taxon>
        <taxon>Thermodesulfobacteriota</taxon>
        <taxon>Desulfobacteria</taxon>
        <taxon>Desulfobacterales</taxon>
        <taxon>Desulfobacterales incertae sedis</taxon>
        <taxon>Candidatus Desulfatibia</taxon>
    </lineage>
</organism>
<dbReference type="AlphaFoldDB" id="A0A8J6TW45"/>
<name>A0A8J6TW45_9BACT</name>
<comment type="caution">
    <text evidence="1">The sequence shown here is derived from an EMBL/GenBank/DDBJ whole genome shotgun (WGS) entry which is preliminary data.</text>
</comment>
<protein>
    <submittedName>
        <fullName evidence="1">Uncharacterized protein</fullName>
    </submittedName>
</protein>
<evidence type="ECO:0000313" key="1">
    <source>
        <dbReference type="EMBL" id="MBC8433837.1"/>
    </source>
</evidence>
<evidence type="ECO:0000313" key="2">
    <source>
        <dbReference type="Proteomes" id="UP000605201"/>
    </source>
</evidence>
<sequence length="127" mass="15043">MELQILKASQLKVPGAFVEDLAGVHCAIVVCQRVYPGFFWEDLIISMRPKLVLQEDLHGCERQKLRGKHYVRNWSKIRHFNLKPFRPWPILPGEKNLILWRRRDFGEKQEENGKIRCLERLCESFIG</sequence>
<accession>A0A8J6TW45</accession>
<reference evidence="1 2" key="1">
    <citation type="submission" date="2020-08" db="EMBL/GenBank/DDBJ databases">
        <title>Bridging the membrane lipid divide: bacteria of the FCB group superphylum have the potential to synthesize archaeal ether lipids.</title>
        <authorList>
            <person name="Villanueva L."/>
            <person name="Von Meijenfeldt F.A.B."/>
            <person name="Westbye A.B."/>
            <person name="Yadav S."/>
            <person name="Hopmans E.C."/>
            <person name="Dutilh B.E."/>
            <person name="Sinninghe Damste J.S."/>
        </authorList>
    </citation>
    <scope>NUCLEOTIDE SEQUENCE [LARGE SCALE GENOMIC DNA]</scope>
    <source>
        <strain evidence="1">NIOZ-UU17</strain>
    </source>
</reference>
<gene>
    <name evidence="1" type="ORF">H8D96_18150</name>
</gene>
<dbReference type="Proteomes" id="UP000605201">
    <property type="component" value="Unassembled WGS sequence"/>
</dbReference>
<proteinExistence type="predicted"/>
<dbReference type="EMBL" id="JACNIG010000342">
    <property type="protein sequence ID" value="MBC8433837.1"/>
    <property type="molecule type" value="Genomic_DNA"/>
</dbReference>